<dbReference type="Proteomes" id="UP001054252">
    <property type="component" value="Unassembled WGS sequence"/>
</dbReference>
<feature type="compositionally biased region" description="Low complexity" evidence="2">
    <location>
        <begin position="624"/>
        <end position="635"/>
    </location>
</feature>
<dbReference type="AlphaFoldDB" id="A0AAV5K211"/>
<feature type="compositionally biased region" description="Basic and acidic residues" evidence="2">
    <location>
        <begin position="496"/>
        <end position="559"/>
    </location>
</feature>
<dbReference type="EMBL" id="BPVZ01000051">
    <property type="protein sequence ID" value="GKV18676.1"/>
    <property type="molecule type" value="Genomic_DNA"/>
</dbReference>
<gene>
    <name evidence="3" type="ORF">SLEP1_g29020</name>
</gene>
<feature type="coiled-coil region" evidence="1">
    <location>
        <begin position="70"/>
        <end position="114"/>
    </location>
</feature>
<organism evidence="3 4">
    <name type="scientific">Rubroshorea leprosula</name>
    <dbReference type="NCBI Taxonomy" id="152421"/>
    <lineage>
        <taxon>Eukaryota</taxon>
        <taxon>Viridiplantae</taxon>
        <taxon>Streptophyta</taxon>
        <taxon>Embryophyta</taxon>
        <taxon>Tracheophyta</taxon>
        <taxon>Spermatophyta</taxon>
        <taxon>Magnoliopsida</taxon>
        <taxon>eudicotyledons</taxon>
        <taxon>Gunneridae</taxon>
        <taxon>Pentapetalae</taxon>
        <taxon>rosids</taxon>
        <taxon>malvids</taxon>
        <taxon>Malvales</taxon>
        <taxon>Dipterocarpaceae</taxon>
        <taxon>Rubroshorea</taxon>
    </lineage>
</organism>
<dbReference type="PANTHER" id="PTHR35164">
    <property type="entry name" value="EXPRESSED PROTEIN"/>
    <property type="match status" value="1"/>
</dbReference>
<feature type="compositionally biased region" description="Basic and acidic residues" evidence="2">
    <location>
        <begin position="663"/>
        <end position="675"/>
    </location>
</feature>
<name>A0AAV5K211_9ROSI</name>
<sequence>MQKQLGLAEEEVNKMKERLIAAEEERDRAINILRELKVGGEFSPSKWSTAMTSGKVADVHTELTLVKESLTNASKELKIKEKTIESLRSELRQRKELELKIAEKDCSLRKLRDELNHIKSSETDAINLLSEGMKRIQEMETEIDKGKEAEAKVMDSLAAQTKQFEQTKMSLEESRLEIKSLRQKVKRLEGSVEKNGSDSPRSVRADQALRKTVENLKSELHFAKENLACSQEEERKTFLKMKNLLEENNRLKNELKSATEAEETNKKAMDDLALALQEVAMQSNKAKERLSSTEEDLEVAQGEIEQLKMKQKNTKEKCSEAKKEADKWKNTAERLRQEAEESLMAWNGKETGFVGCIKKAEEERNAAQQENTRLIQALRSGQNLLMKAKEENQKLRDILKQAINEANVAKEAAAIAREENYQLKDAFAQKDAALNFLSQESENLKINEAAAFNNIRELKRLLAEATIKDWKTEDKERGMVSKSPDPIEQYEDADEEHVHQKDDREQEEHKDDKEQAKNKDDKEQEKHKDDKKKERHKDDKDKEQGKHKDEKEQVKKDKLQNSNGKEHRRKLSNTINFNLKDLKITHNKHKEGEEQEHKPAGSIDCDEDDSCDCSDPLKGSIFDTAETPKAETTATHQRKKSSSGCTFTEEGDHMNSEEFDNLDGAHFDETEGDRSTRKKRALLRKFGDLIRGRSFHRRELVE</sequence>
<evidence type="ECO:0000256" key="1">
    <source>
        <dbReference type="SAM" id="Coils"/>
    </source>
</evidence>
<evidence type="ECO:0000313" key="3">
    <source>
        <dbReference type="EMBL" id="GKV18676.1"/>
    </source>
</evidence>
<proteinExistence type="predicted"/>
<keyword evidence="4" id="KW-1185">Reference proteome</keyword>
<accession>A0AAV5K211</accession>
<feature type="region of interest" description="Disordered" evidence="2">
    <location>
        <begin position="621"/>
        <end position="678"/>
    </location>
</feature>
<keyword evidence="1" id="KW-0175">Coiled coil</keyword>
<reference evidence="3 4" key="1">
    <citation type="journal article" date="2021" name="Commun. Biol.">
        <title>The genome of Shorea leprosula (Dipterocarpaceae) highlights the ecological relevance of drought in aseasonal tropical rainforests.</title>
        <authorList>
            <person name="Ng K.K.S."/>
            <person name="Kobayashi M.J."/>
            <person name="Fawcett J.A."/>
            <person name="Hatakeyama M."/>
            <person name="Paape T."/>
            <person name="Ng C.H."/>
            <person name="Ang C.C."/>
            <person name="Tnah L.H."/>
            <person name="Lee C.T."/>
            <person name="Nishiyama T."/>
            <person name="Sese J."/>
            <person name="O'Brien M.J."/>
            <person name="Copetti D."/>
            <person name="Mohd Noor M.I."/>
            <person name="Ong R.C."/>
            <person name="Putra M."/>
            <person name="Sireger I.Z."/>
            <person name="Indrioko S."/>
            <person name="Kosugi Y."/>
            <person name="Izuno A."/>
            <person name="Isagi Y."/>
            <person name="Lee S.L."/>
            <person name="Shimizu K.K."/>
        </authorList>
    </citation>
    <scope>NUCLEOTIDE SEQUENCE [LARGE SCALE GENOMIC DNA]</scope>
    <source>
        <strain evidence="3">214</strain>
    </source>
</reference>
<evidence type="ECO:0000313" key="4">
    <source>
        <dbReference type="Proteomes" id="UP001054252"/>
    </source>
</evidence>
<feature type="region of interest" description="Disordered" evidence="2">
    <location>
        <begin position="474"/>
        <end position="609"/>
    </location>
</feature>
<dbReference type="PANTHER" id="PTHR35164:SF9">
    <property type="entry name" value="EXPRESSED PROTEIN"/>
    <property type="match status" value="1"/>
</dbReference>
<feature type="compositionally biased region" description="Basic and acidic residues" evidence="2">
    <location>
        <begin position="580"/>
        <end position="599"/>
    </location>
</feature>
<comment type="caution">
    <text evidence="3">The sequence shown here is derived from an EMBL/GenBank/DDBJ whole genome shotgun (WGS) entry which is preliminary data.</text>
</comment>
<protein>
    <submittedName>
        <fullName evidence="3">Uncharacterized protein</fullName>
    </submittedName>
</protein>
<evidence type="ECO:0000256" key="2">
    <source>
        <dbReference type="SAM" id="MobiDB-lite"/>
    </source>
</evidence>
<feature type="coiled-coil region" evidence="1">
    <location>
        <begin position="5"/>
        <end position="32"/>
    </location>
</feature>
<feature type="coiled-coil region" evidence="1">
    <location>
        <begin position="164"/>
        <end position="419"/>
    </location>
</feature>